<accession>A0A0R2FYZ9</accession>
<name>A0A0R2FYZ9_9LACO</name>
<feature type="transmembrane region" description="Helical" evidence="1">
    <location>
        <begin position="49"/>
        <end position="69"/>
    </location>
</feature>
<sequence length="225" mass="25293">MTESIMYFVFSLLINALGNVFTIVTSSHIHPQFLGSAYWTAAQVNLGEALHISLFWTFLIFGMLTSLLNAALMHKFDIKRILGNLVFMVPFSAFIDLFAGFFNKVMPDATSWPMIIAYIMINFLGVALIATGISIYQRVNLVLHPADDLMQILRFRYFHGKAGIAMWISYTPPTIMAIVAWIMTGKLKNFGLGTLFAFLCQGSITGWADKHIFPSLKHQRLDVGE</sequence>
<keyword evidence="1" id="KW-0472">Membrane</keyword>
<dbReference type="PATRIC" id="fig|1123500.6.peg.230"/>
<dbReference type="STRING" id="1123500.GCA_000420365_00272"/>
<feature type="transmembrane region" description="Helical" evidence="1">
    <location>
        <begin position="7"/>
        <end position="29"/>
    </location>
</feature>
<dbReference type="Pfam" id="PF19700">
    <property type="entry name" value="DUF6198"/>
    <property type="match status" value="1"/>
</dbReference>
<gene>
    <name evidence="2" type="ORF">IV68_GL000232</name>
</gene>
<keyword evidence="1" id="KW-1133">Transmembrane helix</keyword>
<proteinExistence type="predicted"/>
<feature type="transmembrane region" description="Helical" evidence="1">
    <location>
        <begin position="114"/>
        <end position="136"/>
    </location>
</feature>
<evidence type="ECO:0000313" key="3">
    <source>
        <dbReference type="Proteomes" id="UP000051296"/>
    </source>
</evidence>
<dbReference type="FunCoup" id="A0A0R2FYZ9">
    <property type="interactions" value="102"/>
</dbReference>
<dbReference type="InterPro" id="IPR038750">
    <property type="entry name" value="YczE/YyaS-like"/>
</dbReference>
<feature type="transmembrane region" description="Helical" evidence="1">
    <location>
        <begin position="164"/>
        <end position="184"/>
    </location>
</feature>
<protein>
    <submittedName>
        <fullName evidence="2">Fructose permease</fullName>
    </submittedName>
</protein>
<comment type="caution">
    <text evidence="2">The sequence shown here is derived from an EMBL/GenBank/DDBJ whole genome shotgun (WGS) entry which is preliminary data.</text>
</comment>
<dbReference type="InParanoid" id="A0A0R2FYZ9"/>
<dbReference type="Proteomes" id="UP000051296">
    <property type="component" value="Unassembled WGS sequence"/>
</dbReference>
<dbReference type="AlphaFoldDB" id="A0A0R2FYZ9"/>
<dbReference type="eggNOG" id="COG2364">
    <property type="taxonomic scope" value="Bacteria"/>
</dbReference>
<feature type="transmembrane region" description="Helical" evidence="1">
    <location>
        <begin position="81"/>
        <end position="102"/>
    </location>
</feature>
<keyword evidence="3" id="KW-1185">Reference proteome</keyword>
<reference evidence="2 3" key="1">
    <citation type="journal article" date="2015" name="Genome Announc.">
        <title>Expanding the biotechnology potential of lactobacilli through comparative genomics of 213 strains and associated genera.</title>
        <authorList>
            <person name="Sun Z."/>
            <person name="Harris H.M."/>
            <person name="McCann A."/>
            <person name="Guo C."/>
            <person name="Argimon S."/>
            <person name="Zhang W."/>
            <person name="Yang X."/>
            <person name="Jeffery I.B."/>
            <person name="Cooney J.C."/>
            <person name="Kagawa T.F."/>
            <person name="Liu W."/>
            <person name="Song Y."/>
            <person name="Salvetti E."/>
            <person name="Wrobel A."/>
            <person name="Rasinkangas P."/>
            <person name="Parkhill J."/>
            <person name="Rea M.C."/>
            <person name="O'Sullivan O."/>
            <person name="Ritari J."/>
            <person name="Douillard F.P."/>
            <person name="Paul Ross R."/>
            <person name="Yang R."/>
            <person name="Briner A.E."/>
            <person name="Felis G.E."/>
            <person name="de Vos W.M."/>
            <person name="Barrangou R."/>
            <person name="Klaenhammer T.R."/>
            <person name="Caufield P.W."/>
            <person name="Cui Y."/>
            <person name="Zhang H."/>
            <person name="O'Toole P.W."/>
        </authorList>
    </citation>
    <scope>NUCLEOTIDE SEQUENCE [LARGE SCALE GENOMIC DNA]</scope>
    <source>
        <strain evidence="2 3">DSM 20190</strain>
    </source>
</reference>
<evidence type="ECO:0000256" key="1">
    <source>
        <dbReference type="SAM" id="Phobius"/>
    </source>
</evidence>
<keyword evidence="1" id="KW-0812">Transmembrane</keyword>
<dbReference type="EMBL" id="JQAX01000001">
    <property type="protein sequence ID" value="KRN33432.1"/>
    <property type="molecule type" value="Genomic_DNA"/>
</dbReference>
<organism evidence="2 3">
    <name type="scientific">Weissella halotolerans DSM 20190</name>
    <dbReference type="NCBI Taxonomy" id="1123500"/>
    <lineage>
        <taxon>Bacteria</taxon>
        <taxon>Bacillati</taxon>
        <taxon>Bacillota</taxon>
        <taxon>Bacilli</taxon>
        <taxon>Lactobacillales</taxon>
        <taxon>Lactobacillaceae</taxon>
        <taxon>Weissella</taxon>
    </lineage>
</organism>
<evidence type="ECO:0000313" key="2">
    <source>
        <dbReference type="EMBL" id="KRN33432.1"/>
    </source>
</evidence>